<dbReference type="RefSeq" id="WP_256765344.1">
    <property type="nucleotide sequence ID" value="NZ_JANIGO010000005.1"/>
</dbReference>
<dbReference type="NCBIfam" id="TIGR01396">
    <property type="entry name" value="FlgB"/>
    <property type="match status" value="1"/>
</dbReference>
<evidence type="ECO:0000313" key="9">
    <source>
        <dbReference type="Proteomes" id="UP001204142"/>
    </source>
</evidence>
<evidence type="ECO:0000313" key="8">
    <source>
        <dbReference type="EMBL" id="MCQ8897539.1"/>
    </source>
</evidence>
<evidence type="ECO:0000256" key="6">
    <source>
        <dbReference type="PIRNR" id="PIRNR002889"/>
    </source>
</evidence>
<evidence type="ECO:0000259" key="7">
    <source>
        <dbReference type="Pfam" id="PF00460"/>
    </source>
</evidence>
<comment type="subunit">
    <text evidence="6">The basal body constitutes a major portion of the flagellar organelle and consists of a number of rings mounted on a central rod.</text>
</comment>
<protein>
    <recommendedName>
        <fullName evidence="3 6">Flagellar basal body rod protein FlgB</fullName>
    </recommendedName>
</protein>
<keyword evidence="4 6" id="KW-0975">Bacterial flagellum</keyword>
<keyword evidence="8" id="KW-0282">Flagellum</keyword>
<feature type="domain" description="Flagellar basal body rod protein N-terminal" evidence="7">
    <location>
        <begin position="13"/>
        <end position="39"/>
    </location>
</feature>
<dbReference type="Proteomes" id="UP001204142">
    <property type="component" value="Unassembled WGS sequence"/>
</dbReference>
<evidence type="ECO:0000256" key="5">
    <source>
        <dbReference type="ARBA" id="ARBA00024934"/>
    </source>
</evidence>
<dbReference type="PANTHER" id="PTHR30435:SF12">
    <property type="entry name" value="FLAGELLAR BASAL BODY ROD PROTEIN FLGB"/>
    <property type="match status" value="1"/>
</dbReference>
<dbReference type="EMBL" id="JANIGO010000005">
    <property type="protein sequence ID" value="MCQ8897539.1"/>
    <property type="molecule type" value="Genomic_DNA"/>
</dbReference>
<evidence type="ECO:0000256" key="4">
    <source>
        <dbReference type="ARBA" id="ARBA00023143"/>
    </source>
</evidence>
<evidence type="ECO:0000256" key="3">
    <source>
        <dbReference type="ARBA" id="ARBA00014376"/>
    </source>
</evidence>
<keyword evidence="8" id="KW-0966">Cell projection</keyword>
<accession>A0ABT1WJD7</accession>
<dbReference type="PANTHER" id="PTHR30435">
    <property type="entry name" value="FLAGELLAR PROTEIN"/>
    <property type="match status" value="1"/>
</dbReference>
<keyword evidence="8" id="KW-0969">Cilium</keyword>
<comment type="caution">
    <text evidence="8">The sequence shown here is derived from an EMBL/GenBank/DDBJ whole genome shotgun (WGS) entry which is preliminary data.</text>
</comment>
<keyword evidence="9" id="KW-1185">Reference proteome</keyword>
<organism evidence="8 9">
    <name type="scientific">Limnobacter humi</name>
    <dbReference type="NCBI Taxonomy" id="1778671"/>
    <lineage>
        <taxon>Bacteria</taxon>
        <taxon>Pseudomonadati</taxon>
        <taxon>Pseudomonadota</taxon>
        <taxon>Betaproteobacteria</taxon>
        <taxon>Burkholderiales</taxon>
        <taxon>Burkholderiaceae</taxon>
        <taxon>Limnobacter</taxon>
    </lineage>
</organism>
<dbReference type="InterPro" id="IPR001444">
    <property type="entry name" value="Flag_bb_rod_N"/>
</dbReference>
<dbReference type="InterPro" id="IPR006300">
    <property type="entry name" value="FlgB"/>
</dbReference>
<reference evidence="8 9" key="1">
    <citation type="submission" date="2022-07" db="EMBL/GenBank/DDBJ databases">
        <authorList>
            <person name="Xamxidin M."/>
            <person name="Wu M."/>
        </authorList>
    </citation>
    <scope>NUCLEOTIDE SEQUENCE [LARGE SCALE GENOMIC DNA]</scope>
    <source>
        <strain evidence="8 9">NBRC 111650</strain>
    </source>
</reference>
<proteinExistence type="inferred from homology"/>
<name>A0ABT1WJD7_9BURK</name>
<evidence type="ECO:0000256" key="1">
    <source>
        <dbReference type="ARBA" id="ARBA00004117"/>
    </source>
</evidence>
<sequence>MVDKIREAMGTYADALKLRATRQEVIAGNMANADTPNYKSVDFDFSQALRQAKTGGKSGSTINTAATHPAHLVKKGKGVNGSDLLLKFREVEKKSLDNNTVDMDIERAAFSENTVKYEAASQSLSGLVRTMRSAITGN</sequence>
<dbReference type="Pfam" id="PF00460">
    <property type="entry name" value="Flg_bb_rod"/>
    <property type="match status" value="1"/>
</dbReference>
<comment type="subcellular location">
    <subcellularLocation>
        <location evidence="1 6">Bacterial flagellum basal body</location>
    </subcellularLocation>
</comment>
<evidence type="ECO:0000256" key="2">
    <source>
        <dbReference type="ARBA" id="ARBA00009677"/>
    </source>
</evidence>
<comment type="similarity">
    <text evidence="2 6">Belongs to the flagella basal body rod proteins family.</text>
</comment>
<comment type="function">
    <text evidence="5 6">Structural component of flagellum, the bacterial motility apparatus. Part of the rod structure of flagellar basal body.</text>
</comment>
<gene>
    <name evidence="8" type="primary">flgB</name>
    <name evidence="8" type="ORF">NQT62_13945</name>
</gene>
<dbReference type="PIRSF" id="PIRSF002889">
    <property type="entry name" value="Rod_FlgB"/>
    <property type="match status" value="1"/>
</dbReference>